<evidence type="ECO:0000256" key="1">
    <source>
        <dbReference type="SAM" id="SignalP"/>
    </source>
</evidence>
<feature type="chain" id="PRO_5041727872" evidence="1">
    <location>
        <begin position="23"/>
        <end position="83"/>
    </location>
</feature>
<sequence length="83" mass="9740">MFSMKFAVVILSVFILSKFVYGSGSMESQFLNKVRQLHACFKEIGQQLRDEATAEQNLMERFKKNRTEVTLLVNDQYREWLTA</sequence>
<dbReference type="AlphaFoldDB" id="A0AA85IZA5"/>
<proteinExistence type="predicted"/>
<feature type="signal peptide" evidence="1">
    <location>
        <begin position="1"/>
        <end position="22"/>
    </location>
</feature>
<keyword evidence="1" id="KW-0732">Signal</keyword>
<organism evidence="2 3">
    <name type="scientific">Trichobilharzia regenti</name>
    <name type="common">Nasal bird schistosome</name>
    <dbReference type="NCBI Taxonomy" id="157069"/>
    <lineage>
        <taxon>Eukaryota</taxon>
        <taxon>Metazoa</taxon>
        <taxon>Spiralia</taxon>
        <taxon>Lophotrochozoa</taxon>
        <taxon>Platyhelminthes</taxon>
        <taxon>Trematoda</taxon>
        <taxon>Digenea</taxon>
        <taxon>Strigeidida</taxon>
        <taxon>Schistosomatoidea</taxon>
        <taxon>Schistosomatidae</taxon>
        <taxon>Trichobilharzia</taxon>
    </lineage>
</organism>
<dbReference type="WBParaSite" id="TREG1_130580.1">
    <property type="protein sequence ID" value="TREG1_130580.1"/>
    <property type="gene ID" value="TREG1_130580"/>
</dbReference>
<evidence type="ECO:0000313" key="3">
    <source>
        <dbReference type="WBParaSite" id="TREG1_130580.1"/>
    </source>
</evidence>
<reference evidence="2" key="1">
    <citation type="submission" date="2022-06" db="EMBL/GenBank/DDBJ databases">
        <authorList>
            <person name="Berger JAMES D."/>
            <person name="Berger JAMES D."/>
        </authorList>
    </citation>
    <scope>NUCLEOTIDE SEQUENCE [LARGE SCALE GENOMIC DNA]</scope>
</reference>
<name>A0AA85IZA5_TRIRE</name>
<dbReference type="Proteomes" id="UP000050795">
    <property type="component" value="Unassembled WGS sequence"/>
</dbReference>
<reference evidence="3" key="2">
    <citation type="submission" date="2023-11" db="UniProtKB">
        <authorList>
            <consortium name="WormBaseParasite"/>
        </authorList>
    </citation>
    <scope>IDENTIFICATION</scope>
</reference>
<accession>A0AA85IZA5</accession>
<evidence type="ECO:0000313" key="2">
    <source>
        <dbReference type="Proteomes" id="UP000050795"/>
    </source>
</evidence>
<protein>
    <submittedName>
        <fullName evidence="3">Uncharacterized protein</fullName>
    </submittedName>
</protein>
<keyword evidence="2" id="KW-1185">Reference proteome</keyword>